<sequence>MSEKNPIHGGYFYMKKILFSVFVLAGSLLLAFNFAGEASAKTKKVSGYITWYNGVGKIGADGKRLGHWDCATKMGFDVPRKGTKIRAYSKAKPHKVITVYKYDVGRMPGAVLDVSPKAFRALGFPTSKGKVAGHYTYKK</sequence>
<dbReference type="Proteomes" id="UP000000606">
    <property type="component" value="Chromosome"/>
</dbReference>
<feature type="domain" description="RlpA-like protein double-psi beta-barrel" evidence="1">
    <location>
        <begin position="46"/>
        <end position="132"/>
    </location>
</feature>
<dbReference type="AlphaFoldDB" id="Q62Y99"/>
<reference evidence="2 3" key="1">
    <citation type="journal article" date="2004" name="Genome Biol.">
        <title>Complete genome sequence of the industrial bacterium Bacillus licheniformis and comparisons with closely related Bacillus species.</title>
        <authorList>
            <person name="Rey M.W."/>
            <person name="Ramaiya P."/>
            <person name="Nelson B.A."/>
            <person name="Brody-Karpin S.D."/>
            <person name="Zaretsky E.J."/>
            <person name="Tang M."/>
            <person name="Lopez de Leon A."/>
            <person name="Xiang H."/>
            <person name="Gusti V."/>
            <person name="Clausen I.G."/>
            <person name="Olsen P.B."/>
            <person name="Rasmussen M.D."/>
            <person name="Andersen J.T."/>
            <person name="Jorgensen P.L."/>
            <person name="Larsen T.S."/>
            <person name="Sorokin A."/>
            <person name="Bolotin A."/>
            <person name="Lapidus A."/>
            <person name="Galleron N."/>
            <person name="Ehrlich S.D."/>
            <person name="Berka R.M."/>
        </authorList>
    </citation>
    <scope>NUCLEOTIDE SEQUENCE [LARGE SCALE GENOMIC DNA]</scope>
    <source>
        <strain evidence="3">ATCC 14580 / DSM 13 / JCM 2505 / CCUG 7422 / NBRC 12200 / NCIMB 9375 / NCTC 10341 / NRRL NRS-1264 / Gibson 46</strain>
    </source>
</reference>
<dbReference type="EMBL" id="CP000002">
    <property type="protein sequence ID" value="AAU22259.1"/>
    <property type="molecule type" value="Genomic_DNA"/>
</dbReference>
<dbReference type="InterPro" id="IPR009009">
    <property type="entry name" value="RlpA-like_DPBB"/>
</dbReference>
<accession>Q62Y99</accession>
<organism evidence="2 3">
    <name type="scientific">Bacillus licheniformis (strain ATCC 14580 / DSM 13 / JCM 2505 / CCUG 7422 / NBRC 12200 / NCIMB 9375 / NCTC 10341 / NRRL NRS-1264 / Gibson 46)</name>
    <dbReference type="NCBI Taxonomy" id="279010"/>
    <lineage>
        <taxon>Bacteria</taxon>
        <taxon>Bacillati</taxon>
        <taxon>Bacillota</taxon>
        <taxon>Bacilli</taxon>
        <taxon>Bacillales</taxon>
        <taxon>Bacillaceae</taxon>
        <taxon>Bacillus</taxon>
    </lineage>
</organism>
<proteinExistence type="predicted"/>
<name>Q62Y99_BACLD</name>
<gene>
    <name evidence="2" type="primary">ydjM</name>
    <name evidence="2" type="ordered locus">BL00489</name>
</gene>
<dbReference type="Pfam" id="PF03330">
    <property type="entry name" value="DPBB_1"/>
    <property type="match status" value="1"/>
</dbReference>
<evidence type="ECO:0000313" key="2">
    <source>
        <dbReference type="EMBL" id="AAU22259.1"/>
    </source>
</evidence>
<dbReference type="STRING" id="279010.BL00489"/>
<protein>
    <submittedName>
        <fullName evidence="2">YdjM</fullName>
    </submittedName>
</protein>
<evidence type="ECO:0000259" key="1">
    <source>
        <dbReference type="Pfam" id="PF03330"/>
    </source>
</evidence>
<evidence type="ECO:0000313" key="3">
    <source>
        <dbReference type="Proteomes" id="UP000000606"/>
    </source>
</evidence>
<keyword evidence="3" id="KW-1185">Reference proteome</keyword>
<dbReference type="HOGENOM" id="CLU_2021985_0_0_9"/>
<dbReference type="eggNOG" id="COG0797">
    <property type="taxonomic scope" value="Bacteria"/>
</dbReference>
<dbReference type="KEGG" id="bli:BL00489"/>